<dbReference type="PATRIC" id="fig|1179773.3.peg.3594"/>
<dbReference type="GO" id="GO:0003677">
    <property type="term" value="F:DNA binding"/>
    <property type="evidence" value="ECO:0007669"/>
    <property type="project" value="UniProtKB-UniRule"/>
</dbReference>
<keyword evidence="2 4" id="KW-0238">DNA-binding</keyword>
<dbReference type="Gene3D" id="1.10.357.10">
    <property type="entry name" value="Tetracycline Repressor, domain 2"/>
    <property type="match status" value="1"/>
</dbReference>
<evidence type="ECO:0000256" key="1">
    <source>
        <dbReference type="ARBA" id="ARBA00023015"/>
    </source>
</evidence>
<keyword evidence="7" id="KW-1185">Reference proteome</keyword>
<evidence type="ECO:0000256" key="2">
    <source>
        <dbReference type="ARBA" id="ARBA00023125"/>
    </source>
</evidence>
<dbReference type="EMBL" id="HE804045">
    <property type="protein sequence ID" value="CCH30890.1"/>
    <property type="molecule type" value="Genomic_DNA"/>
</dbReference>
<dbReference type="InterPro" id="IPR001647">
    <property type="entry name" value="HTH_TetR"/>
</dbReference>
<proteinExistence type="predicted"/>
<dbReference type="SUPFAM" id="SSF46689">
    <property type="entry name" value="Homeodomain-like"/>
    <property type="match status" value="1"/>
</dbReference>
<dbReference type="SUPFAM" id="SSF48498">
    <property type="entry name" value="Tetracyclin repressor-like, C-terminal domain"/>
    <property type="match status" value="1"/>
</dbReference>
<organism evidence="6 7">
    <name type="scientific">Saccharothrix espanaensis (strain ATCC 51144 / DSM 44229 / JCM 9112 / NBRC 15066 / NRRL 15764)</name>
    <dbReference type="NCBI Taxonomy" id="1179773"/>
    <lineage>
        <taxon>Bacteria</taxon>
        <taxon>Bacillati</taxon>
        <taxon>Actinomycetota</taxon>
        <taxon>Actinomycetes</taxon>
        <taxon>Pseudonocardiales</taxon>
        <taxon>Pseudonocardiaceae</taxon>
        <taxon>Saccharothrix</taxon>
    </lineage>
</organism>
<evidence type="ECO:0000256" key="4">
    <source>
        <dbReference type="PROSITE-ProRule" id="PRU00335"/>
    </source>
</evidence>
<evidence type="ECO:0000259" key="5">
    <source>
        <dbReference type="PROSITE" id="PS50977"/>
    </source>
</evidence>
<protein>
    <submittedName>
        <fullName evidence="6">Putative transcriptional regulator</fullName>
    </submittedName>
</protein>
<dbReference type="AlphaFoldDB" id="K0JT03"/>
<reference evidence="6 7" key="1">
    <citation type="journal article" date="2012" name="BMC Genomics">
        <title>Complete genome sequence of Saccharothrix espanaensis DSM 44229T and comparison to the other completely sequenced Pseudonocardiaceae.</title>
        <authorList>
            <person name="Strobel T."/>
            <person name="Al-Dilaimi A."/>
            <person name="Blom J."/>
            <person name="Gessner A."/>
            <person name="Kalinowski J."/>
            <person name="Luzhetska M."/>
            <person name="Puhler A."/>
            <person name="Szczepanowski R."/>
            <person name="Bechthold A."/>
            <person name="Ruckert C."/>
        </authorList>
    </citation>
    <scope>NUCLEOTIDE SEQUENCE [LARGE SCALE GENOMIC DNA]</scope>
    <source>
        <strain evidence="7">ATCC 51144 / DSM 44229 / JCM 9112 / NBRC 15066 / NRRL 15764</strain>
    </source>
</reference>
<dbReference type="PANTHER" id="PTHR47506:SF3">
    <property type="entry name" value="HTH-TYPE TRANSCRIPTIONAL REGULATOR LMRA"/>
    <property type="match status" value="1"/>
</dbReference>
<dbReference type="PANTHER" id="PTHR47506">
    <property type="entry name" value="TRANSCRIPTIONAL REGULATORY PROTEIN"/>
    <property type="match status" value="1"/>
</dbReference>
<feature type="domain" description="HTH tetR-type" evidence="5">
    <location>
        <begin position="6"/>
        <end position="66"/>
    </location>
</feature>
<accession>K0JT03</accession>
<dbReference type="Proteomes" id="UP000006281">
    <property type="component" value="Chromosome"/>
</dbReference>
<dbReference type="STRING" id="1179773.BN6_35940"/>
<dbReference type="Pfam" id="PF00440">
    <property type="entry name" value="TetR_N"/>
    <property type="match status" value="1"/>
</dbReference>
<dbReference type="InterPro" id="IPR036271">
    <property type="entry name" value="Tet_transcr_reg_TetR-rel_C_sf"/>
</dbReference>
<dbReference type="KEGG" id="sesp:BN6_35940"/>
<keyword evidence="1" id="KW-0805">Transcription regulation</keyword>
<keyword evidence="3" id="KW-0804">Transcription</keyword>
<evidence type="ECO:0000313" key="6">
    <source>
        <dbReference type="EMBL" id="CCH30890.1"/>
    </source>
</evidence>
<dbReference type="InterPro" id="IPR009057">
    <property type="entry name" value="Homeodomain-like_sf"/>
</dbReference>
<gene>
    <name evidence="6" type="ordered locus">BN6_35940</name>
</gene>
<dbReference type="eggNOG" id="COG1309">
    <property type="taxonomic scope" value="Bacteria"/>
</dbReference>
<dbReference type="BioCyc" id="SESP1179773:BN6_RS17415-MONOMER"/>
<evidence type="ECO:0000313" key="7">
    <source>
        <dbReference type="Proteomes" id="UP000006281"/>
    </source>
</evidence>
<sequence length="214" mass="23188">MTPKGEATKARIVAGAARLLRDRNVADTTLDDIRAETGTSKSQLFHYFPDGKDELLLAVARHEADQVIDDQQPRLGDLSTWAAWDEWRDIVVRRYRDLGDNCPLGSLFLQVGRSGTGARSVVDGLLRRWEGYLADGMRALQAGGRLDPAFDVPTAARALLTGLQGGVTIMLSTGSADHLEAAIDWSIARMRESALGGDALSRGTSDRRTAGSPR</sequence>
<name>K0JT03_SACES</name>
<evidence type="ECO:0000256" key="3">
    <source>
        <dbReference type="ARBA" id="ARBA00023163"/>
    </source>
</evidence>
<dbReference type="HOGENOM" id="CLU_069356_28_1_11"/>
<feature type="DNA-binding region" description="H-T-H motif" evidence="4">
    <location>
        <begin position="29"/>
        <end position="48"/>
    </location>
</feature>
<dbReference type="PROSITE" id="PS50977">
    <property type="entry name" value="HTH_TETR_2"/>
    <property type="match status" value="1"/>
</dbReference>